<keyword evidence="1" id="KW-0812">Transmembrane</keyword>
<dbReference type="EMBL" id="AEVS01000054">
    <property type="protein sequence ID" value="EGA65935.1"/>
    <property type="molecule type" value="Genomic_DNA"/>
</dbReference>
<dbReference type="Proteomes" id="UP000004371">
    <property type="component" value="Unassembled WGS sequence"/>
</dbReference>
<keyword evidence="1" id="KW-0472">Membrane</keyword>
<comment type="caution">
    <text evidence="2">The sequence shown here is derived from an EMBL/GenBank/DDBJ whole genome shotgun (WGS) entry which is preliminary data.</text>
</comment>
<protein>
    <submittedName>
        <fullName evidence="2">Uncharacterized protein</fullName>
    </submittedName>
</protein>
<sequence>FPAYFFAFTVIFALFYRVMSNDFCVCTRQAGARLLIMCAFIFETLVIFTGLAVETSLLRLFE</sequence>
<dbReference type="AlphaFoldDB" id="E8LTP0"/>
<reference evidence="2 3" key="1">
    <citation type="journal article" date="2012" name="Int. J. Syst. Evol. Microbiol.">
        <title>Vibrio caribbeanicus sp. nov., isolated from the marine sponge Scleritoderma cyanea.</title>
        <authorList>
            <person name="Hoffmann M."/>
            <person name="Monday S.R."/>
            <person name="Allard M.W."/>
            <person name="Strain E.A."/>
            <person name="Whittaker P."/>
            <person name="Naum M."/>
            <person name="McCarthy P.J."/>
            <person name="Lopez J.V."/>
            <person name="Fischer M."/>
            <person name="Brown E.W."/>
        </authorList>
    </citation>
    <scope>NUCLEOTIDE SEQUENCE [LARGE SCALE GENOMIC DNA]</scope>
    <source>
        <strain evidence="2 3">LMG 20546</strain>
    </source>
</reference>
<organism evidence="2 3">
    <name type="scientific">Vibrio brasiliensis LMG 20546</name>
    <dbReference type="NCBI Taxonomy" id="945543"/>
    <lineage>
        <taxon>Bacteria</taxon>
        <taxon>Pseudomonadati</taxon>
        <taxon>Pseudomonadota</taxon>
        <taxon>Gammaproteobacteria</taxon>
        <taxon>Vibrionales</taxon>
        <taxon>Vibrionaceae</taxon>
        <taxon>Vibrio</taxon>
        <taxon>Vibrio oreintalis group</taxon>
    </lineage>
</organism>
<name>E8LTP0_9VIBR</name>
<evidence type="ECO:0000313" key="3">
    <source>
        <dbReference type="Proteomes" id="UP000004371"/>
    </source>
</evidence>
<gene>
    <name evidence="2" type="ORF">VIBR0546_06692</name>
</gene>
<accession>E8LTP0</accession>
<feature type="non-terminal residue" evidence="2">
    <location>
        <position position="1"/>
    </location>
</feature>
<evidence type="ECO:0000256" key="1">
    <source>
        <dbReference type="SAM" id="Phobius"/>
    </source>
</evidence>
<keyword evidence="3" id="KW-1185">Reference proteome</keyword>
<dbReference type="RefSeq" id="WP_006879193.1">
    <property type="nucleotide sequence ID" value="NZ_AEVS01000054.1"/>
</dbReference>
<keyword evidence="1" id="KW-1133">Transmembrane helix</keyword>
<proteinExistence type="predicted"/>
<evidence type="ECO:0000313" key="2">
    <source>
        <dbReference type="EMBL" id="EGA65935.1"/>
    </source>
</evidence>
<feature type="transmembrane region" description="Helical" evidence="1">
    <location>
        <begin position="30"/>
        <end position="53"/>
    </location>
</feature>